<evidence type="ECO:0000259" key="1">
    <source>
        <dbReference type="Pfam" id="PF06985"/>
    </source>
</evidence>
<dbReference type="PANTHER" id="PTHR10622">
    <property type="entry name" value="HET DOMAIN-CONTAINING PROTEIN"/>
    <property type="match status" value="1"/>
</dbReference>
<dbReference type="Pfam" id="PF06985">
    <property type="entry name" value="HET"/>
    <property type="match status" value="1"/>
</dbReference>
<sequence length="670" mass="76215">MRLINADTLELEEFVGAAPPFAILSHTWGRDEVTFQDWLDWQRSKSLCRDGELAVHTEESTKSFDKKHPQGSGFWKILHSCHQARQDGLEYLWCDTNCIDKSSSAELSEAINSMYSWYKRSRVCYAYLQDVPPPPADVPSGNAYLCEADSPFRRSRWFTRGWTVQELVGPLHEMKFYANDWTCLGTKVTLAPLLQEITGVPEKFLLREEGISGAGLAQRMSWFANRVTSREEDIAYCMLGIFDVNMPLLYGEGSNAFVRLQEEIIKKSDDHSLFAWKWVVELTDRAMKSSTTLSSSRGGTALMPRAETFSTSSSTVIAVQKGTENPTFPRSFPHLRLEHLRREKLWRNPLRPMLLAPDPICFYASRWMPVFAPAAEVAPFAINNAGLSITLPLLDQGDDNLVFAVLHADENIKLGWQRGWQQLKCIPLVRHTEKTYRYTRTWFPERSITITRRRSNTADGGRNVQENRFAEPEVRTIQVCRDYQQVPFYYRSLGCTKLPRGFWSFFPRKYRSWQMVSGFVTLGGVFNEYGIFFGDGSEVNQAALGDTGVLKPWKSSVAGGILVFSCALKPDRRVAVFLAVERLLPTGTQVIAPRPLCAVLHSGKGGSDLRAAPSQEMFDKLWNVTTESRERKKLPWDVAECKYARVMVHNEAPMSLADDSRIFLTEILFL</sequence>
<accession>A0A4P7MZC2</accession>
<dbReference type="InterPro" id="IPR058525">
    <property type="entry name" value="DUF8212"/>
</dbReference>
<feature type="domain" description="DUF8212" evidence="2">
    <location>
        <begin position="255"/>
        <end position="294"/>
    </location>
</feature>
<dbReference type="InterPro" id="IPR010730">
    <property type="entry name" value="HET"/>
</dbReference>
<dbReference type="EMBL" id="CP034204">
    <property type="protein sequence ID" value="QBZ54501.1"/>
    <property type="molecule type" value="Genomic_DNA"/>
</dbReference>
<proteinExistence type="predicted"/>
<organism evidence="3 4">
    <name type="scientific">Pyricularia oryzae</name>
    <name type="common">Rice blast fungus</name>
    <name type="synonym">Magnaporthe oryzae</name>
    <dbReference type="NCBI Taxonomy" id="318829"/>
    <lineage>
        <taxon>Eukaryota</taxon>
        <taxon>Fungi</taxon>
        <taxon>Dikarya</taxon>
        <taxon>Ascomycota</taxon>
        <taxon>Pezizomycotina</taxon>
        <taxon>Sordariomycetes</taxon>
        <taxon>Sordariomycetidae</taxon>
        <taxon>Magnaporthales</taxon>
        <taxon>Pyriculariaceae</taxon>
        <taxon>Pyricularia</taxon>
    </lineage>
</organism>
<dbReference type="Pfam" id="PF26640">
    <property type="entry name" value="DUF8212"/>
    <property type="match status" value="1"/>
</dbReference>
<evidence type="ECO:0000313" key="3">
    <source>
        <dbReference type="EMBL" id="QBZ54501.1"/>
    </source>
</evidence>
<evidence type="ECO:0000259" key="2">
    <source>
        <dbReference type="Pfam" id="PF26640"/>
    </source>
</evidence>
<protein>
    <submittedName>
        <fullName evidence="3">Uncharacterized protein</fullName>
    </submittedName>
</protein>
<dbReference type="PANTHER" id="PTHR10622:SF10">
    <property type="entry name" value="HET DOMAIN-CONTAINING PROTEIN"/>
    <property type="match status" value="1"/>
</dbReference>
<gene>
    <name evidence="3" type="ORF">PoMZ_10201</name>
</gene>
<dbReference type="Proteomes" id="UP000294847">
    <property type="component" value="Chromosome 1"/>
</dbReference>
<evidence type="ECO:0000313" key="4">
    <source>
        <dbReference type="Proteomes" id="UP000294847"/>
    </source>
</evidence>
<feature type="domain" description="Heterokaryon incompatibility" evidence="1">
    <location>
        <begin position="21"/>
        <end position="129"/>
    </location>
</feature>
<reference evidence="3 4" key="1">
    <citation type="journal article" date="2019" name="Mol. Biol. Evol.">
        <title>Blast fungal genomes show frequent chromosomal changes, gene gains and losses, and effector gene turnover.</title>
        <authorList>
            <person name="Gomez Luciano L.B."/>
            <person name="Jason Tsai I."/>
            <person name="Chuma I."/>
            <person name="Tosa Y."/>
            <person name="Chen Y.H."/>
            <person name="Li J.Y."/>
            <person name="Li M.Y."/>
            <person name="Jade Lu M.Y."/>
            <person name="Nakayashiki H."/>
            <person name="Li W.H."/>
        </authorList>
    </citation>
    <scope>NUCLEOTIDE SEQUENCE [LARGE SCALE GENOMIC DNA]</scope>
    <source>
        <strain evidence="3">MZ5-1-6</strain>
    </source>
</reference>
<name>A0A4P7MZC2_PYROR</name>
<dbReference type="AlphaFoldDB" id="A0A4P7MZC2"/>